<evidence type="ECO:0000259" key="11">
    <source>
        <dbReference type="PROSITE" id="PS51050"/>
    </source>
</evidence>
<evidence type="ECO:0000313" key="13">
    <source>
        <dbReference type="Proteomes" id="UP000215914"/>
    </source>
</evidence>
<proteinExistence type="predicted"/>
<comment type="subcellular location">
    <subcellularLocation>
        <location evidence="1">Nucleus</location>
    </subcellularLocation>
</comment>
<sequence length="309" mass="35056">MQPSVTVRVSGSHQDMITGFDPPRKRKQQNNISDNVIELSSSDSEDDENTPSCNNNHQQQLVLYDPGVSSPDEDFPVPISYKPPPPVKRILPSVGAFTVQCANCFKWRFIPTKQRYEEIREHITERPFVCATAQEWRPDVSCDDPPDIEPDGTRLWAIDKPNIVQPPPGWQRSLRIRGEGGTKFADIYYTPPGGKVLRSIHDVEKYLIKHPEYVEQGVTLAQFSFQVPKPLQENYVRKRSSSVAALPDGSFTRMPESFEPFPEKALALPGPEPSMNLQIGMNPSPKRARSSPSNPTHNLDWMYMHHHDM</sequence>
<dbReference type="AlphaFoldDB" id="A0A9K3EMM5"/>
<reference evidence="12" key="1">
    <citation type="journal article" date="2017" name="Nature">
        <title>The sunflower genome provides insights into oil metabolism, flowering and Asterid evolution.</title>
        <authorList>
            <person name="Badouin H."/>
            <person name="Gouzy J."/>
            <person name="Grassa C.J."/>
            <person name="Murat F."/>
            <person name="Staton S.E."/>
            <person name="Cottret L."/>
            <person name="Lelandais-Briere C."/>
            <person name="Owens G.L."/>
            <person name="Carrere S."/>
            <person name="Mayjonade B."/>
            <person name="Legrand L."/>
            <person name="Gill N."/>
            <person name="Kane N.C."/>
            <person name="Bowers J.E."/>
            <person name="Hubner S."/>
            <person name="Bellec A."/>
            <person name="Berard A."/>
            <person name="Berges H."/>
            <person name="Blanchet N."/>
            <person name="Boniface M.C."/>
            <person name="Brunel D."/>
            <person name="Catrice O."/>
            <person name="Chaidir N."/>
            <person name="Claudel C."/>
            <person name="Donnadieu C."/>
            <person name="Faraut T."/>
            <person name="Fievet G."/>
            <person name="Helmstetter N."/>
            <person name="King M."/>
            <person name="Knapp S.J."/>
            <person name="Lai Z."/>
            <person name="Le Paslier M.C."/>
            <person name="Lippi Y."/>
            <person name="Lorenzon L."/>
            <person name="Mandel J.R."/>
            <person name="Marage G."/>
            <person name="Marchand G."/>
            <person name="Marquand E."/>
            <person name="Bret-Mestries E."/>
            <person name="Morien E."/>
            <person name="Nambeesan S."/>
            <person name="Nguyen T."/>
            <person name="Pegot-Espagnet P."/>
            <person name="Pouilly N."/>
            <person name="Raftis F."/>
            <person name="Sallet E."/>
            <person name="Schiex T."/>
            <person name="Thomas J."/>
            <person name="Vandecasteele C."/>
            <person name="Vares D."/>
            <person name="Vear F."/>
            <person name="Vautrin S."/>
            <person name="Crespi M."/>
            <person name="Mangin B."/>
            <person name="Burke J.M."/>
            <person name="Salse J."/>
            <person name="Munos S."/>
            <person name="Vincourt P."/>
            <person name="Rieseberg L.H."/>
            <person name="Langlade N.B."/>
        </authorList>
    </citation>
    <scope>NUCLEOTIDE SEQUENCE</scope>
    <source>
        <tissue evidence="12">Leaves</tissue>
    </source>
</reference>
<keyword evidence="3" id="KW-0863">Zinc-finger</keyword>
<evidence type="ECO:0000256" key="4">
    <source>
        <dbReference type="ARBA" id="ARBA00022833"/>
    </source>
</evidence>
<feature type="domain" description="MBD" evidence="10">
    <location>
        <begin position="156"/>
        <end position="230"/>
    </location>
</feature>
<dbReference type="SUPFAM" id="SSF54171">
    <property type="entry name" value="DNA-binding domain"/>
    <property type="match status" value="1"/>
</dbReference>
<protein>
    <submittedName>
        <fullName evidence="12">Transcription factor &amp; chromatin remodeling CW-Zn family</fullName>
    </submittedName>
</protein>
<evidence type="ECO:0000256" key="6">
    <source>
        <dbReference type="ARBA" id="ARBA00023125"/>
    </source>
</evidence>
<keyword evidence="2" id="KW-0479">Metal-binding</keyword>
<keyword evidence="4" id="KW-0862">Zinc</keyword>
<dbReference type="EMBL" id="MNCJ02000327">
    <property type="protein sequence ID" value="KAF5776641.1"/>
    <property type="molecule type" value="Genomic_DNA"/>
</dbReference>
<feature type="region of interest" description="Disordered" evidence="9">
    <location>
        <begin position="1"/>
        <end position="59"/>
    </location>
</feature>
<keyword evidence="13" id="KW-1185">Reference proteome</keyword>
<accession>A0A9K3EMM5</accession>
<evidence type="ECO:0000313" key="12">
    <source>
        <dbReference type="EMBL" id="KAF5776641.1"/>
    </source>
</evidence>
<organism evidence="12 13">
    <name type="scientific">Helianthus annuus</name>
    <name type="common">Common sunflower</name>
    <dbReference type="NCBI Taxonomy" id="4232"/>
    <lineage>
        <taxon>Eukaryota</taxon>
        <taxon>Viridiplantae</taxon>
        <taxon>Streptophyta</taxon>
        <taxon>Embryophyta</taxon>
        <taxon>Tracheophyta</taxon>
        <taxon>Spermatophyta</taxon>
        <taxon>Magnoliopsida</taxon>
        <taxon>eudicotyledons</taxon>
        <taxon>Gunneridae</taxon>
        <taxon>Pentapetalae</taxon>
        <taxon>asterids</taxon>
        <taxon>campanulids</taxon>
        <taxon>Asterales</taxon>
        <taxon>Asteraceae</taxon>
        <taxon>Asteroideae</taxon>
        <taxon>Heliantheae alliance</taxon>
        <taxon>Heliantheae</taxon>
        <taxon>Helianthus</taxon>
    </lineage>
</organism>
<keyword evidence="6" id="KW-0238">DNA-binding</keyword>
<dbReference type="CDD" id="cd01396">
    <property type="entry name" value="MeCP2_MBD"/>
    <property type="match status" value="1"/>
</dbReference>
<gene>
    <name evidence="12" type="ORF">HanXRQr2_Chr12g0526511</name>
</gene>
<keyword evidence="8" id="KW-0539">Nucleus</keyword>
<dbReference type="PANTHER" id="PTHR12396:SF0">
    <property type="entry name" value="METHYL-CPG BINDING DOMAIN PROTEIN-LIKE, ISOFORM C"/>
    <property type="match status" value="1"/>
</dbReference>
<comment type="caution">
    <text evidence="12">The sequence shown here is derived from an EMBL/GenBank/DDBJ whole genome shotgun (WGS) entry which is preliminary data.</text>
</comment>
<evidence type="ECO:0000256" key="7">
    <source>
        <dbReference type="ARBA" id="ARBA00023163"/>
    </source>
</evidence>
<name>A0A9K3EMM5_HELAN</name>
<dbReference type="InterPro" id="IPR011124">
    <property type="entry name" value="Znf_CW"/>
</dbReference>
<dbReference type="PROSITE" id="PS51050">
    <property type="entry name" value="ZF_CW"/>
    <property type="match status" value="1"/>
</dbReference>
<dbReference type="Pfam" id="PF01429">
    <property type="entry name" value="MBD"/>
    <property type="match status" value="1"/>
</dbReference>
<keyword evidence="5" id="KW-0805">Transcription regulation</keyword>
<dbReference type="GO" id="GO:0003677">
    <property type="term" value="F:DNA binding"/>
    <property type="evidence" value="ECO:0007669"/>
    <property type="project" value="UniProtKB-KW"/>
</dbReference>
<dbReference type="GO" id="GO:0008270">
    <property type="term" value="F:zinc ion binding"/>
    <property type="evidence" value="ECO:0007669"/>
    <property type="project" value="UniProtKB-KW"/>
</dbReference>
<dbReference type="Pfam" id="PF07496">
    <property type="entry name" value="zf-CW"/>
    <property type="match status" value="1"/>
</dbReference>
<evidence type="ECO:0000256" key="8">
    <source>
        <dbReference type="ARBA" id="ARBA00023242"/>
    </source>
</evidence>
<evidence type="ECO:0000256" key="1">
    <source>
        <dbReference type="ARBA" id="ARBA00004123"/>
    </source>
</evidence>
<dbReference type="InterPro" id="IPR001739">
    <property type="entry name" value="Methyl_CpG_DNA-bd"/>
</dbReference>
<evidence type="ECO:0000256" key="9">
    <source>
        <dbReference type="SAM" id="MobiDB-lite"/>
    </source>
</evidence>
<dbReference type="Gene3D" id="3.30.40.100">
    <property type="match status" value="1"/>
</dbReference>
<feature type="compositionally biased region" description="Polar residues" evidence="9">
    <location>
        <begin position="50"/>
        <end position="59"/>
    </location>
</feature>
<dbReference type="SMART" id="SM00391">
    <property type="entry name" value="MBD"/>
    <property type="match status" value="1"/>
</dbReference>
<dbReference type="Proteomes" id="UP000215914">
    <property type="component" value="Unassembled WGS sequence"/>
</dbReference>
<evidence type="ECO:0000259" key="10">
    <source>
        <dbReference type="PROSITE" id="PS50982"/>
    </source>
</evidence>
<dbReference type="GO" id="GO:0005634">
    <property type="term" value="C:nucleus"/>
    <property type="evidence" value="ECO:0007669"/>
    <property type="project" value="UniProtKB-SubCell"/>
</dbReference>
<keyword evidence="7" id="KW-0804">Transcription</keyword>
<dbReference type="Gramene" id="mRNA:HanXRQr2_Chr12g0526511">
    <property type="protein sequence ID" value="mRNA:HanXRQr2_Chr12g0526511"/>
    <property type="gene ID" value="HanXRQr2_Chr12g0526511"/>
</dbReference>
<dbReference type="Gene3D" id="3.30.890.10">
    <property type="entry name" value="Methyl-cpg-binding Protein 2, Chain A"/>
    <property type="match status" value="1"/>
</dbReference>
<dbReference type="InterPro" id="IPR016177">
    <property type="entry name" value="DNA-bd_dom_sf"/>
</dbReference>
<evidence type="ECO:0000256" key="2">
    <source>
        <dbReference type="ARBA" id="ARBA00022723"/>
    </source>
</evidence>
<feature type="domain" description="CW-type" evidence="11">
    <location>
        <begin position="91"/>
        <end position="150"/>
    </location>
</feature>
<dbReference type="PROSITE" id="PS50982">
    <property type="entry name" value="MBD"/>
    <property type="match status" value="1"/>
</dbReference>
<reference evidence="12" key="2">
    <citation type="submission" date="2020-06" db="EMBL/GenBank/DDBJ databases">
        <title>Helianthus annuus Genome sequencing and assembly Release 2.</title>
        <authorList>
            <person name="Gouzy J."/>
            <person name="Langlade N."/>
            <person name="Munos S."/>
        </authorList>
    </citation>
    <scope>NUCLEOTIDE SEQUENCE</scope>
    <source>
        <tissue evidence="12">Leaves</tissue>
    </source>
</reference>
<evidence type="ECO:0000256" key="3">
    <source>
        <dbReference type="ARBA" id="ARBA00022771"/>
    </source>
</evidence>
<dbReference type="PANTHER" id="PTHR12396">
    <property type="entry name" value="METHYL-CPG BINDING PROTEIN, MBD"/>
    <property type="match status" value="1"/>
</dbReference>
<evidence type="ECO:0000256" key="5">
    <source>
        <dbReference type="ARBA" id="ARBA00023015"/>
    </source>
</evidence>
<feature type="compositionally biased region" description="Polar residues" evidence="9">
    <location>
        <begin position="1"/>
        <end position="15"/>
    </location>
</feature>
<feature type="region of interest" description="Disordered" evidence="9">
    <location>
        <begin position="269"/>
        <end position="298"/>
    </location>
</feature>